<dbReference type="EMBL" id="CP104003">
    <property type="protein sequence ID" value="UWM54187.1"/>
    <property type="molecule type" value="Genomic_DNA"/>
</dbReference>
<name>A0A9E7R285_9EURY</name>
<protein>
    <submittedName>
        <fullName evidence="2">Uncharacterized protein</fullName>
    </submittedName>
</protein>
<keyword evidence="1" id="KW-1133">Transmembrane helix</keyword>
<proteinExistence type="predicted"/>
<keyword evidence="3" id="KW-1185">Reference proteome</keyword>
<accession>A0A9E7R285</accession>
<organism evidence="2 3">
    <name type="scientific">Salinirubellus salinus</name>
    <dbReference type="NCBI Taxonomy" id="1364945"/>
    <lineage>
        <taxon>Archaea</taxon>
        <taxon>Methanobacteriati</taxon>
        <taxon>Methanobacteriota</taxon>
        <taxon>Stenosarchaea group</taxon>
        <taxon>Halobacteria</taxon>
        <taxon>Halobacteriales</taxon>
        <taxon>Natronomonadaceae</taxon>
        <taxon>Salinirubellus</taxon>
    </lineage>
</organism>
<dbReference type="Proteomes" id="UP001057580">
    <property type="component" value="Chromosome"/>
</dbReference>
<evidence type="ECO:0000256" key="1">
    <source>
        <dbReference type="SAM" id="Phobius"/>
    </source>
</evidence>
<keyword evidence="1" id="KW-0472">Membrane</keyword>
<sequence>MSLLGTGLRLYVAYSLASLLAVAGAFVLFSVGGPLGLVALFGLVVVGFAGLGVVLRLG</sequence>
<dbReference type="AlphaFoldDB" id="A0A9E7R285"/>
<dbReference type="RefSeq" id="WP_260593181.1">
    <property type="nucleotide sequence ID" value="NZ_CP104003.1"/>
</dbReference>
<keyword evidence="1" id="KW-0812">Transmembrane</keyword>
<evidence type="ECO:0000313" key="2">
    <source>
        <dbReference type="EMBL" id="UWM54187.1"/>
    </source>
</evidence>
<dbReference type="KEGG" id="ssai:N0B31_18970"/>
<feature type="transmembrane region" description="Helical" evidence="1">
    <location>
        <begin position="12"/>
        <end position="31"/>
    </location>
</feature>
<feature type="transmembrane region" description="Helical" evidence="1">
    <location>
        <begin position="37"/>
        <end position="57"/>
    </location>
</feature>
<evidence type="ECO:0000313" key="3">
    <source>
        <dbReference type="Proteomes" id="UP001057580"/>
    </source>
</evidence>
<gene>
    <name evidence="2" type="ORF">N0B31_18970</name>
</gene>
<reference evidence="2" key="1">
    <citation type="submission" date="2022-09" db="EMBL/GenBank/DDBJ databases">
        <title>Diverse halophilic archaea isolated from saline environments.</title>
        <authorList>
            <person name="Cui H.-L."/>
        </authorList>
    </citation>
    <scope>NUCLEOTIDE SEQUENCE</scope>
    <source>
        <strain evidence="2">ZS-35-S2</strain>
    </source>
</reference>
<dbReference type="GeneID" id="74944550"/>